<dbReference type="EMBL" id="JAGFMF010011659">
    <property type="protein sequence ID" value="KAG8517150.1"/>
    <property type="molecule type" value="Genomic_DNA"/>
</dbReference>
<feature type="compositionally biased region" description="Basic and acidic residues" evidence="2">
    <location>
        <begin position="652"/>
        <end position="684"/>
    </location>
</feature>
<feature type="region of interest" description="Disordered" evidence="2">
    <location>
        <begin position="1140"/>
        <end position="1165"/>
    </location>
</feature>
<dbReference type="PROSITE" id="PS50245">
    <property type="entry name" value="CAP_GLY_2"/>
    <property type="match status" value="1"/>
</dbReference>
<feature type="region of interest" description="Disordered" evidence="2">
    <location>
        <begin position="2199"/>
        <end position="2218"/>
    </location>
</feature>
<feature type="region of interest" description="Disordered" evidence="2">
    <location>
        <begin position="2066"/>
        <end position="2189"/>
    </location>
</feature>
<comment type="caution">
    <text evidence="4">The sequence shown here is derived from an EMBL/GenBank/DDBJ whole genome shotgun (WGS) entry which is preliminary data.</text>
</comment>
<dbReference type="Proteomes" id="UP000700334">
    <property type="component" value="Unassembled WGS sequence"/>
</dbReference>
<feature type="region of interest" description="Disordered" evidence="2">
    <location>
        <begin position="1"/>
        <end position="20"/>
    </location>
</feature>
<dbReference type="GO" id="GO:0005813">
    <property type="term" value="C:centrosome"/>
    <property type="evidence" value="ECO:0007669"/>
    <property type="project" value="InterPro"/>
</dbReference>
<feature type="compositionally biased region" description="Basic and acidic residues" evidence="2">
    <location>
        <begin position="1798"/>
        <end position="1814"/>
    </location>
</feature>
<feature type="compositionally biased region" description="Basic and acidic residues" evidence="2">
    <location>
        <begin position="1959"/>
        <end position="1982"/>
    </location>
</feature>
<feature type="region of interest" description="Disordered" evidence="2">
    <location>
        <begin position="1343"/>
        <end position="1363"/>
    </location>
</feature>
<dbReference type="SMART" id="SM01052">
    <property type="entry name" value="CAP_GLY"/>
    <property type="match status" value="1"/>
</dbReference>
<keyword evidence="5" id="KW-1185">Reference proteome</keyword>
<feature type="domain" description="CAP-Gly" evidence="3">
    <location>
        <begin position="2682"/>
        <end position="2724"/>
    </location>
</feature>
<feature type="compositionally biased region" description="Low complexity" evidence="2">
    <location>
        <begin position="1994"/>
        <end position="2008"/>
    </location>
</feature>
<feature type="compositionally biased region" description="Basic and acidic residues" evidence="2">
    <location>
        <begin position="456"/>
        <end position="466"/>
    </location>
</feature>
<feature type="compositionally biased region" description="Low complexity" evidence="2">
    <location>
        <begin position="887"/>
        <end position="900"/>
    </location>
</feature>
<name>A0A8J6AH60_GALPY</name>
<gene>
    <name evidence="4" type="ORF">J0S82_009092</name>
</gene>
<feature type="region of interest" description="Disordered" evidence="2">
    <location>
        <begin position="1398"/>
        <end position="1419"/>
    </location>
</feature>
<feature type="compositionally biased region" description="Basic and acidic residues" evidence="2">
    <location>
        <begin position="617"/>
        <end position="627"/>
    </location>
</feature>
<dbReference type="InterPro" id="IPR036859">
    <property type="entry name" value="CAP-Gly_dom_sf"/>
</dbReference>
<feature type="region of interest" description="Disordered" evidence="2">
    <location>
        <begin position="2230"/>
        <end position="2250"/>
    </location>
</feature>
<feature type="region of interest" description="Disordered" evidence="2">
    <location>
        <begin position="2495"/>
        <end position="2517"/>
    </location>
</feature>
<feature type="compositionally biased region" description="Basic and acidic residues" evidence="2">
    <location>
        <begin position="774"/>
        <end position="824"/>
    </location>
</feature>
<dbReference type="PROSITE" id="PS00845">
    <property type="entry name" value="CAP_GLY_1"/>
    <property type="match status" value="1"/>
</dbReference>
<dbReference type="FunFam" id="2.30.30.190:FF:000010">
    <property type="entry name" value="centrosome-associated protein 350 isoform X2"/>
    <property type="match status" value="1"/>
</dbReference>
<feature type="compositionally biased region" description="Low complexity" evidence="2">
    <location>
        <begin position="1690"/>
        <end position="1700"/>
    </location>
</feature>
<feature type="compositionally biased region" description="Basic and acidic residues" evidence="2">
    <location>
        <begin position="2067"/>
        <end position="2092"/>
    </location>
</feature>
<proteinExistence type="predicted"/>
<keyword evidence="1" id="KW-0175">Coiled coil</keyword>
<feature type="compositionally biased region" description="Polar residues" evidence="2">
    <location>
        <begin position="467"/>
        <end position="479"/>
    </location>
</feature>
<protein>
    <submittedName>
        <fullName evidence="4">Centrosome-associated protein 350</fullName>
    </submittedName>
</protein>
<feature type="region of interest" description="Disordered" evidence="2">
    <location>
        <begin position="1959"/>
        <end position="2019"/>
    </location>
</feature>
<evidence type="ECO:0000313" key="4">
    <source>
        <dbReference type="EMBL" id="KAG8517150.1"/>
    </source>
</evidence>
<feature type="region of interest" description="Disordered" evidence="2">
    <location>
        <begin position="169"/>
        <end position="198"/>
    </location>
</feature>
<evidence type="ECO:0000259" key="3">
    <source>
        <dbReference type="PROSITE" id="PS50245"/>
    </source>
</evidence>
<dbReference type="GO" id="GO:0034453">
    <property type="term" value="P:microtubule anchoring"/>
    <property type="evidence" value="ECO:0007669"/>
    <property type="project" value="InterPro"/>
</dbReference>
<feature type="region of interest" description="Disordered" evidence="2">
    <location>
        <begin position="617"/>
        <end position="704"/>
    </location>
</feature>
<dbReference type="InterPro" id="IPR000938">
    <property type="entry name" value="CAP-Gly_domain"/>
</dbReference>
<feature type="compositionally biased region" description="Low complexity" evidence="2">
    <location>
        <begin position="489"/>
        <end position="501"/>
    </location>
</feature>
<evidence type="ECO:0000256" key="1">
    <source>
        <dbReference type="SAM" id="Coils"/>
    </source>
</evidence>
<evidence type="ECO:0000256" key="2">
    <source>
        <dbReference type="SAM" id="MobiDB-lite"/>
    </source>
</evidence>
<feature type="compositionally biased region" description="Basic and acidic residues" evidence="2">
    <location>
        <begin position="2230"/>
        <end position="2240"/>
    </location>
</feature>
<sequence>MRSQKAQLASEGRRLGGRGAGGEVSAADLLWLLPSLSMIKLRHTKHGALEDLLVLFGTQLLATFNMASAEGCIPVARSRHSSREVCLGADLLPPCLAPPPTPPLPLAPLLLRLLGCNGDWAAAAEVTLGRGSGARPAPERTAESCSSGGGSLWGRGGCLSASRSFSADRRVPGAGARRAPSSSPERGGQAGQPWVRSGRRLCTLRQAPRDAPWEPRAEATLSGEQREDLLGTADIRLAFAASVRGPGSPVNWQDEEQQIKRGAFTKFKKLSKQGDCSRHIENKLEVTPASTAVFESVMDAKKPSSSATRKISRKDGRYLDDSWINASTSKSFKSRKEKSRSPLRATTLESNVKKNNRVEFREPLVSYREIHGTPSSISPSLVESKPVYCKDVDEEKAESGNPLICNREERSTRCCDFESSQSSVNDTVVRFLNDRPAIDALQNSDCLIKMAAPMRTEEEKPNRTKGNENNLKASVSNMFNDDPKVLRLTDSSPSSTSTSNSQRLDILKRRQHDVKLEKLKERIRKQWEHSEETNGQNLGHLNHPVMVVNVDSSVTAKVRKVAAAPPAPIYKGFNPSETKIRTPDGKVWQEAEFQNMSRELYRDLALHFADDVSVKEKPAEKSREKKVVKPVRKVQKVAQLSSPDCKTGGHIGRAESDPRLDVSHRHLPRNSERSRSRARSESNIKKLATSFPDNKQEENTALSKDFLPDEIRGILDDLQLDSATQGTRQETGEVENQKSSAPVQAPRSHSPVKRKPDKITANEDPPVISKKRHYDTDEVRQYIVRQQEERKRKQNEEKKAQKEATEQKNKRLQELYRKQKEAFTKVKNVPPEPSASRRLQETYSKLLLEKTLPEEPAHQHVTQEAQIRPGYQPSGESDKENKVQERPPSASSSSDLSLSEPPQPLARRDLVEPTWIQPDRLSPRVHHSQTQPLVGTAGNLLSHLLSLEHVGILHKDFESLLPTRKNHNMATGPLTFAPQPYLTSPAAHPDALLKPSASQYKSKLDRIEALKATAASLSSRIESEAKKLAGANINYGSVWNSEYEVQQTPQENEPWTKSVSPPVKEDVEDVFSARIQKMLGTCVSHATFDDDLPGVGNLSEFKKLPEMIRPHSAISSFRIRSPAPKSEGLLAQLCKRQTDSSGSDMQVCSHDKAKRSLGSSTDSVSEGLLLSEGSLSEEEGGQDRRLPLKVAEVLKEKEFCAGERNAYEPIKEFQKEAEKFLPLFGHIGGTQSKGPWEELAKGSPHSVINIFTKSYQLYGKGIEDRLERGPSASRPVNAITTPLSSVSYEDDFVSSSGSGVLTEKKSALEPNVGGSILGIQEDFSSRKSAYELSSVDVTSQHSLGAQSAASSHSSASSKGKKGKKEKIECNQLCNIYFTGLDSLTGNVQNSLLDEETVLSSSERGSHQGKKSGTSNRVSIKDYEQTLDTDSTLEDLSGHSLRYRTSLERSKSSVIIPSATTGLKPNADFTDLAASRTTTEMTSIPGSKRFSPAGLQHRMAAELSYLSAIEESVRQLSDVERVRGISLAQQESVSLAQIIKAQQQRHERDLALLKLKAEQEALECQRQLEETRNKAAQVHAESLQQVVKSQREVTEVLQEATCKIATQQAETARLTTDAARQVCEMAELTRTHISDAITASGAPLATLYDHQRQHTSVFMKQLRTRAETDRKSQSVSSQSKEGTLDSKHQKYSPSYDSYSESSRYKNHDRRSSSGSSRQESPSILSKENEKKLHSEKMESSIDEQVQTAADDSLRSDSAPSLPDEKDSTSVATEYSLKFDESMTEDEIEEKSFRSLLPSESHRRFNMEKKRGHHDDSDEETSPEKTTLSSAKELSIPFSGGQDSFSKFTMEMVRQYMKEEEMRAAHQSSLLRLREKALKEKTKAELAWLEHQKKHLRDKGEDDKMPPLRKKQRGLLLRLQQEKAEIKRLQEANKAARKERQLILKQQEEIERIRQTTMKLQEKLKSAGENKLDSHSEDDTKDNKATSPRPTDLETRSPSPISISSSETSSIMQKLKKMRSRMDEKFLTKREQKLMQRRQHAEELLEWKRRLDAEEAEIRQMEKQALAAWDKELVKPKTPKKELENQRTEQKEIVSEEESPLPSYSHLHSESSIPEELGSPAVEYIPSESIVQEQQGSPDHSLLTEDMVFSQELESSTSPGKQSPPKSCTPVSKQESSKGSHRSGGQCRLPVKSHQHCYSWSDESLSMTQSETTSDQSDIEGRIRALKDELRKRKSVVDQLKKEQKKRQKERLKAQEASLIKQLESYDEFIKKTEAELNRDLEASPTAKPQIKTFSSASEKPKIKPLPLHRSETAKNWKSLTESERSRGSLESIAEHVDAALAGSERSISERSLSEYAKRVNELDGQIEEHFQTSSPILRPARKTRAESGDSLENVPSLTLLKELSVSSRILGMSDAKVEESSQKSEIQEVGYAKLEESVIEGAYSKQSRKSDVLLQLDLEQGDSSEIFPKSLSLDSVNVQKDLVRLAIETLHKNELKERQSNQDMDHSPNIKSEKDINEQKNIKESDSLLSDHLFPPKEISYSEDFEVSSLKKEISAELYKDDFDMSSSLSLRKDSQSCRDKSLGTRSFRSRATSFSSDDEISECLSEKSLSVHSSVHSERLLELKSPTELMKSKERSDVEHEQRIIDSTSLTSVSIADELLGFHIGDRVLIGNVQPGTLRFKGVTSFAKGFWAGVELDKPEGNNNGTYDGIVYFVCKEKHGIFAPPQKISHIPENFNDYVDINDDEDSYLDEQYQYCNQEQKDEEGPKSDKEKNAIEYFHEKSPPSMHNRETSVDRSLKIETDSIQDIFGILEAHVHQQSSVDSLTSSKENKDLVSGAIEKISIALEDDTLDNTFSEELKKQHQFTDKEENIHPEVSVKLSTPLLDLLTREKNQLEAQLCEEKKSKQQLETVSLLTDNLLKAFVKDTVNQLQQIKKIRNEKIQLSNQELLDDNKEKVPSQDLSQNLEEQSPCVLDCFLRSELEDDKEEMSSPDMCPRPESPVFGASGQEELAKRLAELEISREFLSALGDDQDWFDEDFGLSSSHKIQKNKAEETIVPLMAEPKRVPQKPCETLLAVPHTAEEVEILVHNAAEELWKWKELGHDIHSISIPTKVVGSASKGLDIESTSKRVYKQAVFDLTKEIFEEIFAEDPNLNQPVWMKPCRINSSYFRRVKDPNNLDEIKTFLATEVLKLFSLKKETNHKTDWQKMMKFGRKKRDRVDHILVQELHEEEAQWVNYDEDELCVKMQLADGIFETLIRDTIDVLNQISEKQGRMLLV</sequence>
<dbReference type="InterPro" id="IPR028750">
    <property type="entry name" value="CEP350/CC187"/>
</dbReference>
<feature type="compositionally biased region" description="Polar residues" evidence="2">
    <location>
        <begin position="2199"/>
        <end position="2214"/>
    </location>
</feature>
<feature type="region of interest" description="Disordered" evidence="2">
    <location>
        <begin position="1662"/>
        <end position="1838"/>
    </location>
</feature>
<accession>A0A8J6AH60</accession>
<feature type="region of interest" description="Disordered" evidence="2">
    <location>
        <begin position="1894"/>
        <end position="1913"/>
    </location>
</feature>
<feature type="compositionally biased region" description="Basic and acidic residues" evidence="2">
    <location>
        <begin position="847"/>
        <end position="858"/>
    </location>
</feature>
<organism evidence="4 5">
    <name type="scientific">Galemys pyrenaicus</name>
    <name type="common">Iberian desman</name>
    <name type="synonym">Pyrenean desman</name>
    <dbReference type="NCBI Taxonomy" id="202257"/>
    <lineage>
        <taxon>Eukaryota</taxon>
        <taxon>Metazoa</taxon>
        <taxon>Chordata</taxon>
        <taxon>Craniata</taxon>
        <taxon>Vertebrata</taxon>
        <taxon>Euteleostomi</taxon>
        <taxon>Mammalia</taxon>
        <taxon>Eutheria</taxon>
        <taxon>Laurasiatheria</taxon>
        <taxon>Eulipotyphla</taxon>
        <taxon>Talpidae</taxon>
        <taxon>Galemys</taxon>
    </lineage>
</organism>
<feature type="coiled-coil region" evidence="1">
    <location>
        <begin position="2035"/>
        <end position="2062"/>
    </location>
</feature>
<feature type="region of interest" description="Disordered" evidence="2">
    <location>
        <begin position="717"/>
        <end position="909"/>
    </location>
</feature>
<feature type="region of interest" description="Disordered" evidence="2">
    <location>
        <begin position="456"/>
        <end position="504"/>
    </location>
</feature>
<dbReference type="PANTHER" id="PTHR13958">
    <property type="entry name" value="CENTROSOME-ASSOCIATED PROTEIN 350"/>
    <property type="match status" value="1"/>
</dbReference>
<feature type="compositionally biased region" description="Low complexity" evidence="2">
    <location>
        <begin position="1711"/>
        <end position="1721"/>
    </location>
</feature>
<evidence type="ECO:0000313" key="5">
    <source>
        <dbReference type="Proteomes" id="UP000700334"/>
    </source>
</evidence>
<feature type="compositionally biased region" description="Polar residues" evidence="2">
    <location>
        <begin position="2127"/>
        <end position="2136"/>
    </location>
</feature>
<feature type="region of interest" description="Disordered" evidence="2">
    <location>
        <begin position="2276"/>
        <end position="2329"/>
    </location>
</feature>
<feature type="compositionally biased region" description="Low complexity" evidence="2">
    <location>
        <begin position="1343"/>
        <end position="1357"/>
    </location>
</feature>
<dbReference type="Gene3D" id="2.30.30.190">
    <property type="entry name" value="CAP Gly-rich-like domain"/>
    <property type="match status" value="1"/>
</dbReference>
<reference evidence="4" key="1">
    <citation type="journal article" date="2021" name="Evol. Appl.">
        <title>The genome of the Pyrenean desman and the effects of bottlenecks and inbreeding on the genomic landscape of an endangered species.</title>
        <authorList>
            <person name="Escoda L."/>
            <person name="Castresana J."/>
        </authorList>
    </citation>
    <scope>NUCLEOTIDE SEQUENCE</scope>
    <source>
        <strain evidence="4">IBE-C5619</strain>
    </source>
</reference>
<dbReference type="GO" id="GO:0008017">
    <property type="term" value="F:microtubule binding"/>
    <property type="evidence" value="ECO:0007669"/>
    <property type="project" value="InterPro"/>
</dbReference>
<dbReference type="OrthoDB" id="306254at2759"/>
<dbReference type="Pfam" id="PF01302">
    <property type="entry name" value="CAP_GLY"/>
    <property type="match status" value="1"/>
</dbReference>
<feature type="compositionally biased region" description="Polar residues" evidence="2">
    <location>
        <begin position="2150"/>
        <end position="2172"/>
    </location>
</feature>
<feature type="compositionally biased region" description="Basic and acidic residues" evidence="2">
    <location>
        <begin position="2307"/>
        <end position="2329"/>
    </location>
</feature>
<dbReference type="SUPFAM" id="SSF74924">
    <property type="entry name" value="Cap-Gly domain"/>
    <property type="match status" value="1"/>
</dbReference>
<feature type="region of interest" description="Disordered" evidence="2">
    <location>
        <begin position="130"/>
        <end position="149"/>
    </location>
</feature>
<feature type="compositionally biased region" description="Basic and acidic residues" evidence="2">
    <location>
        <begin position="1725"/>
        <end position="1738"/>
    </location>
</feature>
<feature type="coiled-coil region" evidence="1">
    <location>
        <begin position="1551"/>
        <end position="1580"/>
    </location>
</feature>
<feature type="compositionally biased region" description="Basic and acidic residues" evidence="2">
    <location>
        <begin position="876"/>
        <end position="885"/>
    </location>
</feature>
<feature type="compositionally biased region" description="Basic and acidic residues" evidence="2">
    <location>
        <begin position="1701"/>
        <end position="1710"/>
    </location>
</feature>
<dbReference type="PANTHER" id="PTHR13958:SF4">
    <property type="entry name" value="CENTROSOME-ASSOCIATED PROTEIN 350"/>
    <property type="match status" value="1"/>
</dbReference>